<protein>
    <recommendedName>
        <fullName evidence="1">Protein kinase domain-containing protein</fullName>
    </recommendedName>
</protein>
<dbReference type="KEGG" id="dpx:DAPPUDRAFT_32672"/>
<name>E9GJC6_DAPPU</name>
<reference evidence="2 3" key="1">
    <citation type="journal article" date="2011" name="Science">
        <title>The ecoresponsive genome of Daphnia pulex.</title>
        <authorList>
            <person name="Colbourne J.K."/>
            <person name="Pfrender M.E."/>
            <person name="Gilbert D."/>
            <person name="Thomas W.K."/>
            <person name="Tucker A."/>
            <person name="Oakley T.H."/>
            <person name="Tokishita S."/>
            <person name="Aerts A."/>
            <person name="Arnold G.J."/>
            <person name="Basu M.K."/>
            <person name="Bauer D.J."/>
            <person name="Caceres C.E."/>
            <person name="Carmel L."/>
            <person name="Casola C."/>
            <person name="Choi J.H."/>
            <person name="Detter J.C."/>
            <person name="Dong Q."/>
            <person name="Dusheyko S."/>
            <person name="Eads B.D."/>
            <person name="Frohlich T."/>
            <person name="Geiler-Samerotte K.A."/>
            <person name="Gerlach D."/>
            <person name="Hatcher P."/>
            <person name="Jogdeo S."/>
            <person name="Krijgsveld J."/>
            <person name="Kriventseva E.V."/>
            <person name="Kultz D."/>
            <person name="Laforsch C."/>
            <person name="Lindquist E."/>
            <person name="Lopez J."/>
            <person name="Manak J.R."/>
            <person name="Muller J."/>
            <person name="Pangilinan J."/>
            <person name="Patwardhan R.P."/>
            <person name="Pitluck S."/>
            <person name="Pritham E.J."/>
            <person name="Rechtsteiner A."/>
            <person name="Rho M."/>
            <person name="Rogozin I.B."/>
            <person name="Sakarya O."/>
            <person name="Salamov A."/>
            <person name="Schaack S."/>
            <person name="Shapiro H."/>
            <person name="Shiga Y."/>
            <person name="Skalitzky C."/>
            <person name="Smith Z."/>
            <person name="Souvorov A."/>
            <person name="Sung W."/>
            <person name="Tang Z."/>
            <person name="Tsuchiya D."/>
            <person name="Tu H."/>
            <person name="Vos H."/>
            <person name="Wang M."/>
            <person name="Wolf Y.I."/>
            <person name="Yamagata H."/>
            <person name="Yamada T."/>
            <person name="Ye Y."/>
            <person name="Shaw J.R."/>
            <person name="Andrews J."/>
            <person name="Crease T.J."/>
            <person name="Tang H."/>
            <person name="Lucas S.M."/>
            <person name="Robertson H.M."/>
            <person name="Bork P."/>
            <person name="Koonin E.V."/>
            <person name="Zdobnov E.M."/>
            <person name="Grigoriev I.V."/>
            <person name="Lynch M."/>
            <person name="Boore J.L."/>
        </authorList>
    </citation>
    <scope>NUCLEOTIDE SEQUENCE [LARGE SCALE GENOMIC DNA]</scope>
</reference>
<dbReference type="PROSITE" id="PS00109">
    <property type="entry name" value="PROTEIN_KINASE_TYR"/>
    <property type="match status" value="1"/>
</dbReference>
<dbReference type="PROSITE" id="PS50011">
    <property type="entry name" value="PROTEIN_KINASE_DOM"/>
    <property type="match status" value="1"/>
</dbReference>
<dbReference type="Proteomes" id="UP000000305">
    <property type="component" value="Unassembled WGS sequence"/>
</dbReference>
<dbReference type="GO" id="GO:0007169">
    <property type="term" value="P:cell surface receptor protein tyrosine kinase signaling pathway"/>
    <property type="evidence" value="ECO:0000318"/>
    <property type="project" value="GO_Central"/>
</dbReference>
<feature type="domain" description="Protein kinase" evidence="1">
    <location>
        <begin position="1"/>
        <end position="138"/>
    </location>
</feature>
<dbReference type="InterPro" id="IPR011009">
    <property type="entry name" value="Kinase-like_dom_sf"/>
</dbReference>
<dbReference type="eggNOG" id="KOG0200">
    <property type="taxonomic scope" value="Eukaryota"/>
</dbReference>
<sequence>KVLHGDLAARNILLSNHNVIKVADFGLSRQLYRDENYTKKSRGLLPLKWMAIESLTNRIWSSRSDVWSYGILLWEIFSLGQMPYQGYTDEFLFLQALKNGYRMETPVHTPNFVAKMMQDCWMVDPKQRPTFSQIEELLDGPLESLV</sequence>
<dbReference type="SUPFAM" id="SSF56112">
    <property type="entry name" value="Protein kinase-like (PK-like)"/>
    <property type="match status" value="1"/>
</dbReference>
<feature type="non-terminal residue" evidence="2">
    <location>
        <position position="1"/>
    </location>
</feature>
<dbReference type="AlphaFoldDB" id="E9GJC6"/>
<evidence type="ECO:0000259" key="1">
    <source>
        <dbReference type="PROSITE" id="PS50011"/>
    </source>
</evidence>
<dbReference type="PANTHER" id="PTHR24416">
    <property type="entry name" value="TYROSINE-PROTEIN KINASE RECEPTOR"/>
    <property type="match status" value="1"/>
</dbReference>
<dbReference type="PANTHER" id="PTHR24416:SF600">
    <property type="entry name" value="PDGF- AND VEGF-RECEPTOR RELATED, ISOFORM J"/>
    <property type="match status" value="1"/>
</dbReference>
<dbReference type="GO" id="GO:0005524">
    <property type="term" value="F:ATP binding"/>
    <property type="evidence" value="ECO:0007669"/>
    <property type="project" value="InterPro"/>
</dbReference>
<dbReference type="OrthoDB" id="535945at2759"/>
<proteinExistence type="predicted"/>
<dbReference type="EMBL" id="GL732547">
    <property type="protein sequence ID" value="EFX80426.1"/>
    <property type="molecule type" value="Genomic_DNA"/>
</dbReference>
<dbReference type="InParanoid" id="E9GJC6"/>
<dbReference type="GO" id="GO:0043235">
    <property type="term" value="C:receptor complex"/>
    <property type="evidence" value="ECO:0000318"/>
    <property type="project" value="GO_Central"/>
</dbReference>
<dbReference type="InterPro" id="IPR000719">
    <property type="entry name" value="Prot_kinase_dom"/>
</dbReference>
<accession>E9GJC6</accession>
<evidence type="ECO:0000313" key="3">
    <source>
        <dbReference type="Proteomes" id="UP000000305"/>
    </source>
</evidence>
<dbReference type="OMA" id="HRHNAHI"/>
<dbReference type="FunFam" id="1.10.510.10:FF:002188">
    <property type="match status" value="1"/>
</dbReference>
<dbReference type="Pfam" id="PF07714">
    <property type="entry name" value="PK_Tyr_Ser-Thr"/>
    <property type="match status" value="1"/>
</dbReference>
<dbReference type="PhylomeDB" id="E9GJC6"/>
<organism evidence="2 3">
    <name type="scientific">Daphnia pulex</name>
    <name type="common">Water flea</name>
    <dbReference type="NCBI Taxonomy" id="6669"/>
    <lineage>
        <taxon>Eukaryota</taxon>
        <taxon>Metazoa</taxon>
        <taxon>Ecdysozoa</taxon>
        <taxon>Arthropoda</taxon>
        <taxon>Crustacea</taxon>
        <taxon>Branchiopoda</taxon>
        <taxon>Diplostraca</taxon>
        <taxon>Cladocera</taxon>
        <taxon>Anomopoda</taxon>
        <taxon>Daphniidae</taxon>
        <taxon>Daphnia</taxon>
    </lineage>
</organism>
<dbReference type="InterPro" id="IPR050122">
    <property type="entry name" value="RTK"/>
</dbReference>
<dbReference type="GO" id="GO:0005886">
    <property type="term" value="C:plasma membrane"/>
    <property type="evidence" value="ECO:0000318"/>
    <property type="project" value="GO_Central"/>
</dbReference>
<dbReference type="Gene3D" id="1.10.510.10">
    <property type="entry name" value="Transferase(Phosphotransferase) domain 1"/>
    <property type="match status" value="1"/>
</dbReference>
<dbReference type="GO" id="GO:0043410">
    <property type="term" value="P:positive regulation of MAPK cascade"/>
    <property type="evidence" value="ECO:0000318"/>
    <property type="project" value="GO_Central"/>
</dbReference>
<dbReference type="InterPro" id="IPR008266">
    <property type="entry name" value="Tyr_kinase_AS"/>
</dbReference>
<dbReference type="PRINTS" id="PR00109">
    <property type="entry name" value="TYRKINASE"/>
</dbReference>
<dbReference type="InterPro" id="IPR001245">
    <property type="entry name" value="Ser-Thr/Tyr_kinase_cat_dom"/>
</dbReference>
<gene>
    <name evidence="2" type="ORF">DAPPUDRAFT_32672</name>
</gene>
<keyword evidence="3" id="KW-1185">Reference proteome</keyword>
<dbReference type="HOGENOM" id="CLU_000288_7_40_1"/>
<feature type="non-terminal residue" evidence="2">
    <location>
        <position position="146"/>
    </location>
</feature>
<dbReference type="GO" id="GO:0004714">
    <property type="term" value="F:transmembrane receptor protein tyrosine kinase activity"/>
    <property type="evidence" value="ECO:0000318"/>
    <property type="project" value="GO_Central"/>
</dbReference>
<evidence type="ECO:0000313" key="2">
    <source>
        <dbReference type="EMBL" id="EFX80426.1"/>
    </source>
</evidence>